<evidence type="ECO:0000313" key="2">
    <source>
        <dbReference type="Proteomes" id="UP000276133"/>
    </source>
</evidence>
<name>A0A3M7QRD0_BRAPC</name>
<gene>
    <name evidence="1" type="ORF">BpHYR1_021053</name>
</gene>
<protein>
    <submittedName>
        <fullName evidence="1">Uncharacterized protein</fullName>
    </submittedName>
</protein>
<dbReference type="AlphaFoldDB" id="A0A3M7QRD0"/>
<feature type="non-terminal residue" evidence="1">
    <location>
        <position position="1"/>
    </location>
</feature>
<proteinExistence type="predicted"/>
<reference evidence="1 2" key="1">
    <citation type="journal article" date="2018" name="Sci. Rep.">
        <title>Genomic signatures of local adaptation to the degree of environmental predictability in rotifers.</title>
        <authorList>
            <person name="Franch-Gras L."/>
            <person name="Hahn C."/>
            <person name="Garcia-Roger E.M."/>
            <person name="Carmona M.J."/>
            <person name="Serra M."/>
            <person name="Gomez A."/>
        </authorList>
    </citation>
    <scope>NUCLEOTIDE SEQUENCE [LARGE SCALE GENOMIC DNA]</scope>
    <source>
        <strain evidence="1">HYR1</strain>
    </source>
</reference>
<dbReference type="PANTHER" id="PTHR31424">
    <property type="entry name" value="PROTEIN CBG23806"/>
    <property type="match status" value="1"/>
</dbReference>
<dbReference type="EMBL" id="REGN01005387">
    <property type="protein sequence ID" value="RNA13518.1"/>
    <property type="molecule type" value="Genomic_DNA"/>
</dbReference>
<keyword evidence="2" id="KW-1185">Reference proteome</keyword>
<evidence type="ECO:0000313" key="1">
    <source>
        <dbReference type="EMBL" id="RNA13518.1"/>
    </source>
</evidence>
<dbReference type="Proteomes" id="UP000276133">
    <property type="component" value="Unassembled WGS sequence"/>
</dbReference>
<sequence length="239" mass="27491">EPVVKIKLSADGTNVGRGLKLINFCFSIINEEKKSSGLNRQYTLGIFKVDEENYDSTVSSNSNSRIVFFNHYFCSDWKISALVLGLFNASSNFPCLWCEVHKKDLADNKTSTARSFERHQKVVAKSLKIHLGYKTYPIIKDIPHSNFIIDTLHMFLRRYNREPLDPNRSGKNYSSGYKVYNSGIDLKIFKNEQKSINSIMNSLPAIFGNVLENSSIKNKIWTDFFIIFKHLRDQEDKTA</sequence>
<dbReference type="PANTHER" id="PTHR31424:SF5">
    <property type="entry name" value="APPLE DOMAIN-CONTAINING PROTEIN"/>
    <property type="match status" value="1"/>
</dbReference>
<organism evidence="1 2">
    <name type="scientific">Brachionus plicatilis</name>
    <name type="common">Marine rotifer</name>
    <name type="synonym">Brachionus muelleri</name>
    <dbReference type="NCBI Taxonomy" id="10195"/>
    <lineage>
        <taxon>Eukaryota</taxon>
        <taxon>Metazoa</taxon>
        <taxon>Spiralia</taxon>
        <taxon>Gnathifera</taxon>
        <taxon>Rotifera</taxon>
        <taxon>Eurotatoria</taxon>
        <taxon>Monogononta</taxon>
        <taxon>Pseudotrocha</taxon>
        <taxon>Ploima</taxon>
        <taxon>Brachionidae</taxon>
        <taxon>Brachionus</taxon>
    </lineage>
</organism>
<accession>A0A3M7QRD0</accession>
<comment type="caution">
    <text evidence="1">The sequence shown here is derived from an EMBL/GenBank/DDBJ whole genome shotgun (WGS) entry which is preliminary data.</text>
</comment>
<dbReference type="OrthoDB" id="2415320at2759"/>